<protein>
    <submittedName>
        <fullName evidence="2">Uncharacterized protein</fullName>
    </submittedName>
</protein>
<dbReference type="RefSeq" id="WP_168887110.1">
    <property type="nucleotide sequence ID" value="NZ_JABAHY010000004.1"/>
</dbReference>
<sequence>MHRDLVTPRGLLSTGLAAALGVAGPSAALATETEEPDQPECGFEVPAYDVTPVGLQGHSTCRPTGVGWR</sequence>
<organism evidence="2 3">
    <name type="scientific">Nesterenkonia sedimenti</name>
    <dbReference type="NCBI Taxonomy" id="1463632"/>
    <lineage>
        <taxon>Bacteria</taxon>
        <taxon>Bacillati</taxon>
        <taxon>Actinomycetota</taxon>
        <taxon>Actinomycetes</taxon>
        <taxon>Micrococcales</taxon>
        <taxon>Micrococcaceae</taxon>
        <taxon>Nesterenkonia</taxon>
    </lineage>
</organism>
<comment type="caution">
    <text evidence="2">The sequence shown here is derived from an EMBL/GenBank/DDBJ whole genome shotgun (WGS) entry which is preliminary data.</text>
</comment>
<feature type="signal peptide" evidence="1">
    <location>
        <begin position="1"/>
        <end position="30"/>
    </location>
</feature>
<dbReference type="Proteomes" id="UP000523139">
    <property type="component" value="Unassembled WGS sequence"/>
</dbReference>
<feature type="chain" id="PRO_5030536132" evidence="1">
    <location>
        <begin position="31"/>
        <end position="69"/>
    </location>
</feature>
<dbReference type="AlphaFoldDB" id="A0A7X8TJP9"/>
<keyword evidence="1" id="KW-0732">Signal</keyword>
<reference evidence="2 3" key="1">
    <citation type="submission" date="2020-04" db="EMBL/GenBank/DDBJ databases">
        <title>Nesterenkonia sp. nov., isolated from marine sediment.</title>
        <authorList>
            <person name="Zhang G."/>
        </authorList>
    </citation>
    <scope>NUCLEOTIDE SEQUENCE [LARGE SCALE GENOMIC DNA]</scope>
    <source>
        <strain evidence="2 3">MY13</strain>
    </source>
</reference>
<proteinExistence type="predicted"/>
<gene>
    <name evidence="2" type="ORF">HGQ17_06275</name>
</gene>
<keyword evidence="3" id="KW-1185">Reference proteome</keyword>
<evidence type="ECO:0000313" key="2">
    <source>
        <dbReference type="EMBL" id="NLS09617.1"/>
    </source>
</evidence>
<evidence type="ECO:0000313" key="3">
    <source>
        <dbReference type="Proteomes" id="UP000523139"/>
    </source>
</evidence>
<accession>A0A7X8TJP9</accession>
<name>A0A7X8TJP9_9MICC</name>
<evidence type="ECO:0000256" key="1">
    <source>
        <dbReference type="SAM" id="SignalP"/>
    </source>
</evidence>
<dbReference type="EMBL" id="JABAHY010000004">
    <property type="protein sequence ID" value="NLS09617.1"/>
    <property type="molecule type" value="Genomic_DNA"/>
</dbReference>